<dbReference type="SUPFAM" id="SSF54695">
    <property type="entry name" value="POZ domain"/>
    <property type="match status" value="1"/>
</dbReference>
<name>A0A8K0L3L3_9PEZI</name>
<feature type="domain" description="BTB" evidence="1">
    <location>
        <begin position="10"/>
        <end position="78"/>
    </location>
</feature>
<dbReference type="InterPro" id="IPR011333">
    <property type="entry name" value="SKP1/BTB/POZ_sf"/>
</dbReference>
<evidence type="ECO:0000313" key="2">
    <source>
        <dbReference type="EMBL" id="KAG8627849.1"/>
    </source>
</evidence>
<evidence type="ECO:0000259" key="1">
    <source>
        <dbReference type="PROSITE" id="PS50097"/>
    </source>
</evidence>
<proteinExistence type="predicted"/>
<dbReference type="PROSITE" id="PS50097">
    <property type="entry name" value="BTB"/>
    <property type="match status" value="1"/>
</dbReference>
<comment type="caution">
    <text evidence="2">The sequence shown here is derived from an EMBL/GenBank/DDBJ whole genome shotgun (WGS) entry which is preliminary data.</text>
</comment>
<evidence type="ECO:0000313" key="3">
    <source>
        <dbReference type="Proteomes" id="UP000809789"/>
    </source>
</evidence>
<keyword evidence="3" id="KW-1185">Reference proteome</keyword>
<dbReference type="CDD" id="cd18186">
    <property type="entry name" value="BTB_POZ_ZBTB_KLHL-like"/>
    <property type="match status" value="1"/>
</dbReference>
<dbReference type="Gene3D" id="3.30.710.10">
    <property type="entry name" value="Potassium Channel Kv1.1, Chain A"/>
    <property type="match status" value="1"/>
</dbReference>
<dbReference type="EMBL" id="JAESVG020000004">
    <property type="protein sequence ID" value="KAG8627849.1"/>
    <property type="molecule type" value="Genomic_DNA"/>
</dbReference>
<organism evidence="2 3">
    <name type="scientific">Elsinoe batatas</name>
    <dbReference type="NCBI Taxonomy" id="2601811"/>
    <lineage>
        <taxon>Eukaryota</taxon>
        <taxon>Fungi</taxon>
        <taxon>Dikarya</taxon>
        <taxon>Ascomycota</taxon>
        <taxon>Pezizomycotina</taxon>
        <taxon>Dothideomycetes</taxon>
        <taxon>Dothideomycetidae</taxon>
        <taxon>Myriangiales</taxon>
        <taxon>Elsinoaceae</taxon>
        <taxon>Elsinoe</taxon>
    </lineage>
</organism>
<gene>
    <name evidence="2" type="ORF">KVT40_003722</name>
</gene>
<reference evidence="2" key="1">
    <citation type="submission" date="2021-07" db="EMBL/GenBank/DDBJ databases">
        <title>Elsinoe batatas strain:CRI-CJ2 Genome sequencing and assembly.</title>
        <authorList>
            <person name="Huang L."/>
        </authorList>
    </citation>
    <scope>NUCLEOTIDE SEQUENCE</scope>
    <source>
        <strain evidence="2">CRI-CJ2</strain>
    </source>
</reference>
<sequence length="189" mass="21398">MEIITLYRDGDVYIAPGTPPLKQYLVSSAVLSNASPVFQAMFSNHFEEGQQLSTAAPKPVSLPEDDPRSVEILLYVMHYHPAAKDMETEEGAAFAQLCDKYGCVESMGSYMNSWLAATWEKYRYEFDEECKLCATAWYFGDAESFRSISSRLVLEHEDSFFKVASEGLYNVPIKLLCKDKVFDIDKAPR</sequence>
<dbReference type="OrthoDB" id="3915840at2759"/>
<accession>A0A8K0L3L3</accession>
<dbReference type="AlphaFoldDB" id="A0A8K0L3L3"/>
<dbReference type="Proteomes" id="UP000809789">
    <property type="component" value="Unassembled WGS sequence"/>
</dbReference>
<dbReference type="InterPro" id="IPR000210">
    <property type="entry name" value="BTB/POZ_dom"/>
</dbReference>
<dbReference type="Pfam" id="PF00651">
    <property type="entry name" value="BTB"/>
    <property type="match status" value="1"/>
</dbReference>
<protein>
    <recommendedName>
        <fullName evidence="1">BTB domain-containing protein</fullName>
    </recommendedName>
</protein>